<sequence>MPPLPPSHRRHDSQTSTYTRASILPTSGSGTFNPGATSTSSMPQGSTGSASMPAAKTRQYAHLHSQLAQLNANLADTENLLRMTAVQAGDMRFLGGYVGALFMGSAKILGEEGVKGNADPVEIKVKKEESEED</sequence>
<organism evidence="3 4">
    <name type="scientific">Penicillium cinerascens</name>
    <dbReference type="NCBI Taxonomy" id="70096"/>
    <lineage>
        <taxon>Eukaryota</taxon>
        <taxon>Fungi</taxon>
        <taxon>Dikarya</taxon>
        <taxon>Ascomycota</taxon>
        <taxon>Pezizomycotina</taxon>
        <taxon>Eurotiomycetes</taxon>
        <taxon>Eurotiomycetidae</taxon>
        <taxon>Eurotiales</taxon>
        <taxon>Aspergillaceae</taxon>
        <taxon>Penicillium</taxon>
    </lineage>
</organism>
<accession>A0A9W9MLZ4</accession>
<feature type="coiled-coil region" evidence="1">
    <location>
        <begin position="60"/>
        <end position="87"/>
    </location>
</feature>
<dbReference type="InterPro" id="IPR013183">
    <property type="entry name" value="Hsk3-like"/>
</dbReference>
<gene>
    <name evidence="3" type="ORF">N7498_004606</name>
</gene>
<proteinExistence type="predicted"/>
<dbReference type="GeneID" id="83178969"/>
<evidence type="ECO:0008006" key="5">
    <source>
        <dbReference type="Google" id="ProtNLM"/>
    </source>
</evidence>
<name>A0A9W9MLZ4_9EURO</name>
<dbReference type="PANTHER" id="PTHR28289:SF1">
    <property type="entry name" value="DASH COMPLEX SUBUNIT HSK3"/>
    <property type="match status" value="1"/>
</dbReference>
<dbReference type="InterPro" id="IPR042332">
    <property type="entry name" value="Hsk3"/>
</dbReference>
<dbReference type="RefSeq" id="XP_058308206.1">
    <property type="nucleotide sequence ID" value="XM_058451668.1"/>
</dbReference>
<dbReference type="PANTHER" id="PTHR28289">
    <property type="entry name" value="DASH COMPLEX SUBUNIT HSK3"/>
    <property type="match status" value="1"/>
</dbReference>
<dbReference type="OrthoDB" id="3358869at2759"/>
<dbReference type="AlphaFoldDB" id="A0A9W9MLZ4"/>
<comment type="caution">
    <text evidence="3">The sequence shown here is derived from an EMBL/GenBank/DDBJ whole genome shotgun (WGS) entry which is preliminary data.</text>
</comment>
<evidence type="ECO:0000256" key="1">
    <source>
        <dbReference type="SAM" id="Coils"/>
    </source>
</evidence>
<dbReference type="GO" id="GO:0051010">
    <property type="term" value="F:microtubule plus-end binding"/>
    <property type="evidence" value="ECO:0007669"/>
    <property type="project" value="TreeGrafter"/>
</dbReference>
<dbReference type="GO" id="GO:0008608">
    <property type="term" value="P:attachment of spindle microtubules to kinetochore"/>
    <property type="evidence" value="ECO:0007669"/>
    <property type="project" value="InterPro"/>
</dbReference>
<dbReference type="Proteomes" id="UP001150904">
    <property type="component" value="Unassembled WGS sequence"/>
</dbReference>
<evidence type="ECO:0000313" key="4">
    <source>
        <dbReference type="Proteomes" id="UP001150904"/>
    </source>
</evidence>
<dbReference type="GO" id="GO:0042729">
    <property type="term" value="C:DASH complex"/>
    <property type="evidence" value="ECO:0007669"/>
    <property type="project" value="TreeGrafter"/>
</dbReference>
<protein>
    <recommendedName>
        <fullName evidence="5">DASH complex subunit Hsk3 like-domain-containing protein</fullName>
    </recommendedName>
</protein>
<evidence type="ECO:0000313" key="3">
    <source>
        <dbReference type="EMBL" id="KAJ5203727.1"/>
    </source>
</evidence>
<dbReference type="EMBL" id="JAPQKR010000012">
    <property type="protein sequence ID" value="KAJ5203727.1"/>
    <property type="molecule type" value="Genomic_DNA"/>
</dbReference>
<evidence type="ECO:0000256" key="2">
    <source>
        <dbReference type="SAM" id="MobiDB-lite"/>
    </source>
</evidence>
<dbReference type="Pfam" id="PF08227">
    <property type="entry name" value="DASH_Hsk3"/>
    <property type="match status" value="1"/>
</dbReference>
<feature type="compositionally biased region" description="Polar residues" evidence="2">
    <location>
        <begin position="14"/>
        <end position="50"/>
    </location>
</feature>
<keyword evidence="1" id="KW-0175">Coiled coil</keyword>
<reference evidence="3" key="2">
    <citation type="journal article" date="2023" name="IMA Fungus">
        <title>Comparative genomic study of the Penicillium genus elucidates a diverse pangenome and 15 lateral gene transfer events.</title>
        <authorList>
            <person name="Petersen C."/>
            <person name="Sorensen T."/>
            <person name="Nielsen M.R."/>
            <person name="Sondergaard T.E."/>
            <person name="Sorensen J.L."/>
            <person name="Fitzpatrick D.A."/>
            <person name="Frisvad J.C."/>
            <person name="Nielsen K.L."/>
        </authorList>
    </citation>
    <scope>NUCLEOTIDE SEQUENCE</scope>
    <source>
        <strain evidence="3">IBT 15544</strain>
    </source>
</reference>
<feature type="region of interest" description="Disordered" evidence="2">
    <location>
        <begin position="1"/>
        <end position="58"/>
    </location>
</feature>
<keyword evidence="4" id="KW-1185">Reference proteome</keyword>
<reference evidence="3" key="1">
    <citation type="submission" date="2022-12" db="EMBL/GenBank/DDBJ databases">
        <authorList>
            <person name="Petersen C."/>
        </authorList>
    </citation>
    <scope>NUCLEOTIDE SEQUENCE</scope>
    <source>
        <strain evidence="3">IBT 15544</strain>
    </source>
</reference>